<proteinExistence type="inferred from homology"/>
<evidence type="ECO:0000313" key="12">
    <source>
        <dbReference type="Proteomes" id="UP001174136"/>
    </source>
</evidence>
<dbReference type="InterPro" id="IPR043565">
    <property type="entry name" value="PAX_fam"/>
</dbReference>
<dbReference type="Pfam" id="PF00292">
    <property type="entry name" value="PAX"/>
    <property type="match status" value="1"/>
</dbReference>
<protein>
    <submittedName>
        <fullName evidence="11">Paired box protein Pax-4</fullName>
    </submittedName>
</protein>
<name>A0AA47MCH7_MERPO</name>
<dbReference type="GO" id="GO:0048593">
    <property type="term" value="P:camera-type eye morphogenesis"/>
    <property type="evidence" value="ECO:0007669"/>
    <property type="project" value="UniProtKB-ARBA"/>
</dbReference>
<dbReference type="Gene3D" id="1.10.10.10">
    <property type="entry name" value="Winged helix-like DNA-binding domain superfamily/Winged helix DNA-binding domain"/>
    <property type="match status" value="2"/>
</dbReference>
<dbReference type="GO" id="GO:0009952">
    <property type="term" value="P:anterior/posterior pattern specification"/>
    <property type="evidence" value="ECO:0007669"/>
    <property type="project" value="UniProtKB-ARBA"/>
</dbReference>
<keyword evidence="9" id="KW-0371">Homeobox</keyword>
<evidence type="ECO:0000256" key="9">
    <source>
        <dbReference type="RuleBase" id="RU000682"/>
    </source>
</evidence>
<comment type="subcellular location">
    <subcellularLocation>
        <location evidence="1 9">Nucleus</location>
    </subcellularLocation>
</comment>
<dbReference type="FunFam" id="1.10.10.10:FF:000003">
    <property type="entry name" value="Paired box protein Pax-6"/>
    <property type="match status" value="1"/>
</dbReference>
<dbReference type="GO" id="GO:0005634">
    <property type="term" value="C:nucleus"/>
    <property type="evidence" value="ECO:0007669"/>
    <property type="project" value="UniProtKB-SubCell"/>
</dbReference>
<keyword evidence="7" id="KW-0804">Transcription</keyword>
<dbReference type="PANTHER" id="PTHR45636:SF47">
    <property type="entry name" value="PAIRED BOX PROTEIN PAX-4"/>
    <property type="match status" value="1"/>
</dbReference>
<evidence type="ECO:0000256" key="3">
    <source>
        <dbReference type="ARBA" id="ARBA00022473"/>
    </source>
</evidence>
<evidence type="ECO:0000256" key="1">
    <source>
        <dbReference type="ARBA" id="ARBA00004123"/>
    </source>
</evidence>
<gene>
    <name evidence="11" type="primary">PAX4</name>
    <name evidence="11" type="ORF">N1851_026173</name>
</gene>
<evidence type="ECO:0000259" key="10">
    <source>
        <dbReference type="PROSITE" id="PS51057"/>
    </source>
</evidence>
<organism evidence="11 12">
    <name type="scientific">Merluccius polli</name>
    <name type="common">Benguela hake</name>
    <name type="synonym">Merluccius cadenati</name>
    <dbReference type="NCBI Taxonomy" id="89951"/>
    <lineage>
        <taxon>Eukaryota</taxon>
        <taxon>Metazoa</taxon>
        <taxon>Chordata</taxon>
        <taxon>Craniata</taxon>
        <taxon>Vertebrata</taxon>
        <taxon>Euteleostomi</taxon>
        <taxon>Actinopterygii</taxon>
        <taxon>Neopterygii</taxon>
        <taxon>Teleostei</taxon>
        <taxon>Neoteleostei</taxon>
        <taxon>Acanthomorphata</taxon>
        <taxon>Zeiogadaria</taxon>
        <taxon>Gadariae</taxon>
        <taxon>Gadiformes</taxon>
        <taxon>Gadoidei</taxon>
        <taxon>Merlucciidae</taxon>
        <taxon>Merluccius</taxon>
    </lineage>
</organism>
<dbReference type="SMART" id="SM00389">
    <property type="entry name" value="HOX"/>
    <property type="match status" value="1"/>
</dbReference>
<dbReference type="InterPro" id="IPR001523">
    <property type="entry name" value="Paired_dom"/>
</dbReference>
<dbReference type="Proteomes" id="UP001174136">
    <property type="component" value="Unassembled WGS sequence"/>
</dbReference>
<dbReference type="PRINTS" id="PR00027">
    <property type="entry name" value="PAIREDBOX"/>
</dbReference>
<dbReference type="InterPro" id="IPR001356">
    <property type="entry name" value="HD"/>
</dbReference>
<dbReference type="PROSITE" id="PS51057">
    <property type="entry name" value="PAIRED_2"/>
    <property type="match status" value="1"/>
</dbReference>
<evidence type="ECO:0000256" key="8">
    <source>
        <dbReference type="ARBA" id="ARBA00023242"/>
    </source>
</evidence>
<dbReference type="EMBL" id="JAOPHQ010004861">
    <property type="protein sequence ID" value="KAK0137620.1"/>
    <property type="molecule type" value="Genomic_DNA"/>
</dbReference>
<evidence type="ECO:0000256" key="7">
    <source>
        <dbReference type="ARBA" id="ARBA00023163"/>
    </source>
</evidence>
<evidence type="ECO:0000313" key="11">
    <source>
        <dbReference type="EMBL" id="KAK0137620.1"/>
    </source>
</evidence>
<feature type="domain" description="Paired" evidence="10">
    <location>
        <begin position="89"/>
        <end position="215"/>
    </location>
</feature>
<reference evidence="11" key="1">
    <citation type="journal article" date="2023" name="Front. Mar. Sci.">
        <title>A new Merluccius polli reference genome to investigate the effects of global change in West African waters.</title>
        <authorList>
            <person name="Mateo J.L."/>
            <person name="Blanco-Fernandez C."/>
            <person name="Garcia-Vazquez E."/>
            <person name="Machado-Schiaffino G."/>
        </authorList>
    </citation>
    <scope>NUCLEOTIDE SEQUENCE</scope>
    <source>
        <strain evidence="11">C29</strain>
        <tissue evidence="11">Fin</tissue>
    </source>
</reference>
<keyword evidence="6 9" id="KW-0238">DNA-binding</keyword>
<dbReference type="GO" id="GO:0000981">
    <property type="term" value="F:DNA-binding transcription factor activity, RNA polymerase II-specific"/>
    <property type="evidence" value="ECO:0007669"/>
    <property type="project" value="TreeGrafter"/>
</dbReference>
<dbReference type="InterPro" id="IPR036388">
    <property type="entry name" value="WH-like_DNA-bd_sf"/>
</dbReference>
<dbReference type="InterPro" id="IPR009057">
    <property type="entry name" value="Homeodomain-like_sf"/>
</dbReference>
<keyword evidence="12" id="KW-1185">Reference proteome</keyword>
<keyword evidence="8 9" id="KW-0539">Nucleus</keyword>
<sequence>MWCDVGPQEHAGHVGSHKHASVFSFFGCPKKDLEILGGHVYAVLTCGVSRPPASSSPGLQAYKNQVCPACFLSLRPDQSHSCVKVDQRGGGSVNQLGGSFLNGRPLPPCQRRRIIHLAAQGVRPSDISKLILVSNGCVSKILSRFHRTGLLDPKAIGGSRPRLLTSDVVSRIVQCKRENPNMFAWEIRKSLAAQGTCGPNHVPSVSSINRFLRKLSFEQGPMCMGMNALSGAHPDSVRDEERSDHWKRRDPLLNQNRTTYTPEQSSALEQEFAQSQYADMYTREKLSAKIHLPENKIKAAPREMKTSHATETPETRDSLAWKTHTNCHLLRKKSMGNYDHKTPPVTAPHHDEVYPSSLTMTEKSPSCGLAEGYTWPVAHHYSGAKALHPFTHNTTQCWSPPGADFSLVPCPTNEGFLLAQHQDMVYEFI</sequence>
<comment type="caution">
    <text evidence="11">The sequence shown here is derived from an EMBL/GenBank/DDBJ whole genome shotgun (WGS) entry which is preliminary data.</text>
</comment>
<dbReference type="Gene3D" id="1.10.10.60">
    <property type="entry name" value="Homeodomain-like"/>
    <property type="match status" value="1"/>
</dbReference>
<dbReference type="Pfam" id="PF00046">
    <property type="entry name" value="Homeodomain"/>
    <property type="match status" value="1"/>
</dbReference>
<keyword evidence="3" id="KW-0217">Developmental protein</keyword>
<dbReference type="PANTHER" id="PTHR45636">
    <property type="entry name" value="PAIRED BOX PROTEIN PAX-6-RELATED-RELATED"/>
    <property type="match status" value="1"/>
</dbReference>
<comment type="similarity">
    <text evidence="2">Belongs to the paired homeobox family.</text>
</comment>
<dbReference type="GO" id="GO:0000978">
    <property type="term" value="F:RNA polymerase II cis-regulatory region sequence-specific DNA binding"/>
    <property type="evidence" value="ECO:0007669"/>
    <property type="project" value="TreeGrafter"/>
</dbReference>
<dbReference type="AlphaFoldDB" id="A0AA47MCH7"/>
<dbReference type="SMART" id="SM00351">
    <property type="entry name" value="PAX"/>
    <property type="match status" value="1"/>
</dbReference>
<dbReference type="SUPFAM" id="SSF46689">
    <property type="entry name" value="Homeodomain-like"/>
    <property type="match status" value="2"/>
</dbReference>
<evidence type="ECO:0000256" key="6">
    <source>
        <dbReference type="ARBA" id="ARBA00023125"/>
    </source>
</evidence>
<keyword evidence="5" id="KW-0805">Transcription regulation</keyword>
<evidence type="ECO:0000256" key="5">
    <source>
        <dbReference type="ARBA" id="ARBA00023015"/>
    </source>
</evidence>
<evidence type="ECO:0000256" key="2">
    <source>
        <dbReference type="ARBA" id="ARBA00005733"/>
    </source>
</evidence>
<accession>A0AA47MCH7</accession>
<keyword evidence="4" id="KW-0563">Paired box</keyword>
<evidence type="ECO:0000256" key="4">
    <source>
        <dbReference type="ARBA" id="ARBA00022724"/>
    </source>
</evidence>
<dbReference type="CDD" id="cd00086">
    <property type="entry name" value="homeodomain"/>
    <property type="match status" value="1"/>
</dbReference>
<dbReference type="GO" id="GO:0030902">
    <property type="term" value="P:hindbrain development"/>
    <property type="evidence" value="ECO:0007669"/>
    <property type="project" value="UniProtKB-ARBA"/>
</dbReference>